<comment type="caution">
    <text evidence="2">The sequence shown here is derived from an EMBL/GenBank/DDBJ whole genome shotgun (WGS) entry which is preliminary data.</text>
</comment>
<proteinExistence type="predicted"/>
<reference evidence="2" key="1">
    <citation type="journal article" date="2015" name="Nature">
        <title>Complex archaea that bridge the gap between prokaryotes and eukaryotes.</title>
        <authorList>
            <person name="Spang A."/>
            <person name="Saw J.H."/>
            <person name="Jorgensen S.L."/>
            <person name="Zaremba-Niedzwiedzka K."/>
            <person name="Martijn J."/>
            <person name="Lind A.E."/>
            <person name="van Eijk R."/>
            <person name="Schleper C."/>
            <person name="Guy L."/>
            <person name="Ettema T.J."/>
        </authorList>
    </citation>
    <scope>NUCLEOTIDE SEQUENCE</scope>
</reference>
<protein>
    <submittedName>
        <fullName evidence="2">Uncharacterized protein</fullName>
    </submittedName>
</protein>
<accession>A0A0F9K0I2</accession>
<sequence>MIDKKPPEDEYNTEVCQHNGLEPNNVYAVSLCNLGHGWSTACIHGESKECPDFTPARIPTLTELKEWFGKPPEDKGRLLTPEEKALANIIMSARTIQEYLWGRENKRFGFEEWRRMFRKRVVKLDGIDEANPYAMTELKKRVLQVGALAVALLAILDKENLPEHRDDEPPSNLPSYKAVKDIVGE</sequence>
<name>A0A0F9K0I2_9ZZZZ</name>
<feature type="region of interest" description="Disordered" evidence="1">
    <location>
        <begin position="162"/>
        <end position="185"/>
    </location>
</feature>
<evidence type="ECO:0000256" key="1">
    <source>
        <dbReference type="SAM" id="MobiDB-lite"/>
    </source>
</evidence>
<gene>
    <name evidence="2" type="ORF">LCGC14_1389820</name>
</gene>
<evidence type="ECO:0000313" key="2">
    <source>
        <dbReference type="EMBL" id="KKM75488.1"/>
    </source>
</evidence>
<dbReference type="EMBL" id="LAZR01008970">
    <property type="protein sequence ID" value="KKM75488.1"/>
    <property type="molecule type" value="Genomic_DNA"/>
</dbReference>
<organism evidence="2">
    <name type="scientific">marine sediment metagenome</name>
    <dbReference type="NCBI Taxonomy" id="412755"/>
    <lineage>
        <taxon>unclassified sequences</taxon>
        <taxon>metagenomes</taxon>
        <taxon>ecological metagenomes</taxon>
    </lineage>
</organism>
<dbReference type="AlphaFoldDB" id="A0A0F9K0I2"/>